<dbReference type="Proteomes" id="UP000293902">
    <property type="component" value="Chromosome"/>
</dbReference>
<reference evidence="2 5" key="2">
    <citation type="submission" date="2019-02" db="EMBL/GenBank/DDBJ databases">
        <title>Complete genome sequence of Desulfobacter hydrogenophilus AcRS1.</title>
        <authorList>
            <person name="Marietou A."/>
            <person name="Lund M.B."/>
            <person name="Marshall I.P.G."/>
            <person name="Schreiber L."/>
            <person name="Jorgensen B."/>
        </authorList>
    </citation>
    <scope>NUCLEOTIDE SEQUENCE [LARGE SCALE GENOMIC DNA]</scope>
    <source>
        <strain evidence="2 5">AcRS1</strain>
    </source>
</reference>
<organism evidence="3 4">
    <name type="scientific">Desulfobacter hydrogenophilus</name>
    <dbReference type="NCBI Taxonomy" id="2291"/>
    <lineage>
        <taxon>Bacteria</taxon>
        <taxon>Pseudomonadati</taxon>
        <taxon>Thermodesulfobacteriota</taxon>
        <taxon>Desulfobacteria</taxon>
        <taxon>Desulfobacterales</taxon>
        <taxon>Desulfobacteraceae</taxon>
        <taxon>Desulfobacter</taxon>
    </lineage>
</organism>
<evidence type="ECO:0000313" key="4">
    <source>
        <dbReference type="Proteomes" id="UP000248798"/>
    </source>
</evidence>
<dbReference type="RefSeq" id="WP_111959277.1">
    <property type="nucleotide sequence ID" value="NZ_CP036313.1"/>
</dbReference>
<evidence type="ECO:0000313" key="3">
    <source>
        <dbReference type="EMBL" id="RAM00632.1"/>
    </source>
</evidence>
<evidence type="ECO:0000256" key="1">
    <source>
        <dbReference type="SAM" id="Phobius"/>
    </source>
</evidence>
<evidence type="ECO:0000313" key="2">
    <source>
        <dbReference type="EMBL" id="QBH15289.1"/>
    </source>
</evidence>
<dbReference type="AlphaFoldDB" id="A0A328FB24"/>
<accession>A0A328FB24</accession>
<dbReference type="Proteomes" id="UP000248798">
    <property type="component" value="Unassembled WGS sequence"/>
</dbReference>
<sequence length="84" mass="9642">MKYVLIVTTKKTDEKANHMGGFILIMGLRPFVFLENFITIEIFVNDLIAKKLNLNRGDVHKMVSQLREGVVKKPQIILQGEDEI</sequence>
<reference evidence="3 4" key="1">
    <citation type="submission" date="2018-06" db="EMBL/GenBank/DDBJ databases">
        <title>Complete Genome Sequence of Desulfobacter hydrogenophilus (DSM3380).</title>
        <authorList>
            <person name="Marietou A."/>
            <person name="Schreiber L."/>
            <person name="Marshall I."/>
            <person name="Jorgensen B."/>
        </authorList>
    </citation>
    <scope>NUCLEOTIDE SEQUENCE [LARGE SCALE GENOMIC DNA]</scope>
    <source>
        <strain evidence="3 4">DSM 3380</strain>
    </source>
</reference>
<dbReference type="EMBL" id="QLNI01000042">
    <property type="protein sequence ID" value="RAM00632.1"/>
    <property type="molecule type" value="Genomic_DNA"/>
</dbReference>
<gene>
    <name evidence="3" type="ORF">DO021_18085</name>
    <name evidence="2" type="ORF">EYB58_21665</name>
</gene>
<dbReference type="EMBL" id="CP036313">
    <property type="protein sequence ID" value="QBH15289.1"/>
    <property type="molecule type" value="Genomic_DNA"/>
</dbReference>
<keyword evidence="1" id="KW-1133">Transmembrane helix</keyword>
<evidence type="ECO:0000313" key="5">
    <source>
        <dbReference type="Proteomes" id="UP000293902"/>
    </source>
</evidence>
<protein>
    <submittedName>
        <fullName evidence="3">Uncharacterized protein</fullName>
    </submittedName>
</protein>
<keyword evidence="1" id="KW-0812">Transmembrane</keyword>
<feature type="transmembrane region" description="Helical" evidence="1">
    <location>
        <begin position="20"/>
        <end position="44"/>
    </location>
</feature>
<proteinExistence type="predicted"/>
<name>A0A328FB24_9BACT</name>
<keyword evidence="5" id="KW-1185">Reference proteome</keyword>
<keyword evidence="1" id="KW-0472">Membrane</keyword>